<feature type="coiled-coil region" evidence="1">
    <location>
        <begin position="103"/>
        <end position="136"/>
    </location>
</feature>
<evidence type="ECO:0000313" key="2">
    <source>
        <dbReference type="EMBL" id="AOV07440.1"/>
    </source>
</evidence>
<dbReference type="InterPro" id="IPR046929">
    <property type="entry name" value="HTH_Tnp"/>
</dbReference>
<keyword evidence="1" id="KW-0175">Coiled coil</keyword>
<accession>A0A1D8JFF3</accession>
<evidence type="ECO:0000313" key="4">
    <source>
        <dbReference type="Proteomes" id="UP000185746"/>
    </source>
</evidence>
<reference evidence="2 4" key="1">
    <citation type="submission" date="2016-09" db="EMBL/GenBank/DDBJ databases">
        <title>Complete genome sequence of the Lysinibacillus sphaericus LMG 22257, a specie of Bacillus with ureolytic activity that can effectively biodeposit calcium carbonate.</title>
        <authorList>
            <person name="Yan W."/>
        </authorList>
    </citation>
    <scope>NUCLEOTIDE SEQUENCE [LARGE SCALE GENOMIC DNA]</scope>
    <source>
        <strain evidence="2 4">LMG 22257</strain>
    </source>
</reference>
<dbReference type="AlphaFoldDB" id="A0A1D8JFF3"/>
<dbReference type="SUPFAM" id="SSF46689">
    <property type="entry name" value="Homeodomain-like"/>
    <property type="match status" value="1"/>
</dbReference>
<protein>
    <submittedName>
        <fullName evidence="2">Transposase</fullName>
    </submittedName>
</protein>
<keyword evidence="4" id="KW-1185">Reference proteome</keyword>
<organism evidence="2 4">
    <name type="scientific">Sporosarcina ureilytica</name>
    <dbReference type="NCBI Taxonomy" id="298596"/>
    <lineage>
        <taxon>Bacteria</taxon>
        <taxon>Bacillati</taxon>
        <taxon>Bacillota</taxon>
        <taxon>Bacilli</taxon>
        <taxon>Bacillales</taxon>
        <taxon>Caryophanaceae</taxon>
        <taxon>Sporosarcina</taxon>
    </lineage>
</organism>
<dbReference type="EMBL" id="CP017560">
    <property type="protein sequence ID" value="AOV07440.1"/>
    <property type="molecule type" value="Genomic_DNA"/>
</dbReference>
<dbReference type="EMBL" id="CP017560">
    <property type="protein sequence ID" value="AOV08032.1"/>
    <property type="molecule type" value="Genomic_DNA"/>
</dbReference>
<gene>
    <name evidence="2" type="ORF">BI350_07740</name>
    <name evidence="3" type="ORF">BI350_11115</name>
</gene>
<proteinExistence type="predicted"/>
<dbReference type="InterPro" id="IPR009057">
    <property type="entry name" value="Homeodomain-like_sf"/>
</dbReference>
<sequence length="139" mass="15846">MSKIIFNEIQRKQLESNPNVASVSDRAIQYNAEFKIRAVKENMNGKGPTQIFMENGFNLDVIGAKKAQSAISRWKNTYKTLGEQGFLEERRGKGGTGRPSTKVISSEKKLEKAEARIKYLEAELELLKKLEELERQVKK</sequence>
<evidence type="ECO:0000256" key="1">
    <source>
        <dbReference type="SAM" id="Coils"/>
    </source>
</evidence>
<dbReference type="KEGG" id="surl:BI350_07740"/>
<dbReference type="Pfam" id="PF20310">
    <property type="entry name" value="HTH_Tnp_2"/>
    <property type="match status" value="1"/>
</dbReference>
<dbReference type="Proteomes" id="UP000185746">
    <property type="component" value="Chromosome"/>
</dbReference>
<name>A0A1D8JFF3_9BACL</name>
<dbReference type="KEGG" id="surl:BI350_11115"/>
<evidence type="ECO:0000313" key="3">
    <source>
        <dbReference type="EMBL" id="AOV08032.1"/>
    </source>
</evidence>